<evidence type="ECO:0000256" key="1">
    <source>
        <dbReference type="ARBA" id="ARBA00004613"/>
    </source>
</evidence>
<dbReference type="Gene3D" id="1.20.90.10">
    <property type="entry name" value="Phospholipase A2 domain"/>
    <property type="match status" value="1"/>
</dbReference>
<dbReference type="InterPro" id="IPR036444">
    <property type="entry name" value="PLipase_A2_dom_sf"/>
</dbReference>
<dbReference type="GO" id="GO:0005509">
    <property type="term" value="F:calcium ion binding"/>
    <property type="evidence" value="ECO:0000318"/>
    <property type="project" value="GO_Central"/>
</dbReference>
<dbReference type="GO" id="GO:0050482">
    <property type="term" value="P:arachidonate secretion"/>
    <property type="evidence" value="ECO:0007669"/>
    <property type="project" value="InterPro"/>
</dbReference>
<dbReference type="GO" id="GO:0005543">
    <property type="term" value="F:phospholipid binding"/>
    <property type="evidence" value="ECO:0000318"/>
    <property type="project" value="GO_Central"/>
</dbReference>
<evidence type="ECO:0000256" key="3">
    <source>
        <dbReference type="ARBA" id="ARBA00023157"/>
    </source>
</evidence>
<organism evidence="10 11">
    <name type="scientific">Strongylocentrotus purpuratus</name>
    <name type="common">Purple sea urchin</name>
    <dbReference type="NCBI Taxonomy" id="7668"/>
    <lineage>
        <taxon>Eukaryota</taxon>
        <taxon>Metazoa</taxon>
        <taxon>Echinodermata</taxon>
        <taxon>Eleutherozoa</taxon>
        <taxon>Echinozoa</taxon>
        <taxon>Echinoidea</taxon>
        <taxon>Euechinoidea</taxon>
        <taxon>Echinacea</taxon>
        <taxon>Camarodonta</taxon>
        <taxon>Echinidea</taxon>
        <taxon>Strongylocentrotidae</taxon>
        <taxon>Strongylocentrotus</taxon>
    </lineage>
</organism>
<evidence type="ECO:0000256" key="2">
    <source>
        <dbReference type="ARBA" id="ARBA00022525"/>
    </source>
</evidence>
<dbReference type="OrthoDB" id="5841574at2759"/>
<keyword evidence="8" id="KW-0443">Lipid metabolism</keyword>
<comment type="subcellular location">
    <subcellularLocation>
        <location evidence="1 8">Secreted</location>
    </subcellularLocation>
</comment>
<dbReference type="PANTHER" id="PTHR11716:SF100">
    <property type="entry name" value="PHOSPHOLIPASE A2"/>
    <property type="match status" value="1"/>
</dbReference>
<evidence type="ECO:0000256" key="8">
    <source>
        <dbReference type="RuleBase" id="RU361236"/>
    </source>
</evidence>
<feature type="signal peptide" evidence="8">
    <location>
        <begin position="1"/>
        <end position="20"/>
    </location>
</feature>
<dbReference type="InterPro" id="IPR001211">
    <property type="entry name" value="PLA2"/>
</dbReference>
<feature type="active site" evidence="4">
    <location>
        <position position="138"/>
    </location>
</feature>
<feature type="disulfide bond" evidence="6">
    <location>
        <begin position="71"/>
        <end position="144"/>
    </location>
</feature>
<dbReference type="PANTHER" id="PTHR11716">
    <property type="entry name" value="PHOSPHOLIPASE A2 FAMILY MEMBER"/>
    <property type="match status" value="1"/>
</dbReference>
<feature type="active site" evidence="4">
    <location>
        <position position="75"/>
    </location>
</feature>
<keyword evidence="5" id="KW-0479">Metal-binding</keyword>
<feature type="disulfide bond" evidence="6">
    <location>
        <begin position="78"/>
        <end position="137"/>
    </location>
</feature>
<keyword evidence="2 8" id="KW-0964">Secreted</keyword>
<evidence type="ECO:0000256" key="7">
    <source>
        <dbReference type="RuleBase" id="RU003654"/>
    </source>
</evidence>
<keyword evidence="3 6" id="KW-1015">Disulfide bond</keyword>
<protein>
    <recommendedName>
        <fullName evidence="8">Phospholipase A2</fullName>
        <ecNumber evidence="8">3.1.1.4</ecNumber>
    </recommendedName>
</protein>
<dbReference type="Proteomes" id="UP000007110">
    <property type="component" value="Unassembled WGS sequence"/>
</dbReference>
<keyword evidence="8" id="KW-0732">Signal</keyword>
<reference evidence="11" key="1">
    <citation type="submission" date="2015-02" db="EMBL/GenBank/DDBJ databases">
        <title>Genome sequencing for Strongylocentrotus purpuratus.</title>
        <authorList>
            <person name="Murali S."/>
            <person name="Liu Y."/>
            <person name="Vee V."/>
            <person name="English A."/>
            <person name="Wang M."/>
            <person name="Skinner E."/>
            <person name="Han Y."/>
            <person name="Muzny D.M."/>
            <person name="Worley K.C."/>
            <person name="Gibbs R.A."/>
        </authorList>
    </citation>
    <scope>NUCLEOTIDE SEQUENCE</scope>
</reference>
<dbReference type="AlphaFoldDB" id="A0A7M7G152"/>
<evidence type="ECO:0000256" key="4">
    <source>
        <dbReference type="PIRSR" id="PIRSR601211-1"/>
    </source>
</evidence>
<dbReference type="EnsemblMetazoa" id="XM_001197510">
    <property type="protein sequence ID" value="XP_001197510"/>
    <property type="gene ID" value="LOC757138"/>
</dbReference>
<reference evidence="10" key="2">
    <citation type="submission" date="2021-01" db="UniProtKB">
        <authorList>
            <consortium name="EnsemblMetazoa"/>
        </authorList>
    </citation>
    <scope>IDENTIFICATION</scope>
</reference>
<dbReference type="PROSITE" id="PS00118">
    <property type="entry name" value="PA2_HIS"/>
    <property type="match status" value="1"/>
</dbReference>
<feature type="binding site" evidence="5">
    <location>
        <position position="59"/>
    </location>
    <ligand>
        <name>Ca(2+)</name>
        <dbReference type="ChEBI" id="CHEBI:29108"/>
    </ligand>
</feature>
<feature type="chain" id="PRO_5029937151" description="Phospholipase A2" evidence="8">
    <location>
        <begin position="21"/>
        <end position="164"/>
    </location>
</feature>
<dbReference type="CDD" id="cd00125">
    <property type="entry name" value="PLA2c"/>
    <property type="match status" value="1"/>
</dbReference>
<dbReference type="GO" id="GO:0046471">
    <property type="term" value="P:phosphatidylglycerol metabolic process"/>
    <property type="evidence" value="ECO:0000318"/>
    <property type="project" value="GO_Central"/>
</dbReference>
<evidence type="ECO:0000256" key="5">
    <source>
        <dbReference type="PIRSR" id="PIRSR601211-2"/>
    </source>
</evidence>
<dbReference type="InterPro" id="IPR033112">
    <property type="entry name" value="PLA2_Asp_AS"/>
</dbReference>
<dbReference type="GO" id="GO:0005576">
    <property type="term" value="C:extracellular region"/>
    <property type="evidence" value="ECO:0007669"/>
    <property type="project" value="UniProtKB-SubCell"/>
</dbReference>
<feature type="binding site" evidence="5">
    <location>
        <position position="57"/>
    </location>
    <ligand>
        <name>Ca(2+)</name>
        <dbReference type="ChEBI" id="CHEBI:29108"/>
    </ligand>
</feature>
<sequence length="164" mass="18449">MMKFLAYIVCFSVLLTGCRCIPHTTHLGQFGMMQKCLLGKSVIEVSLDYIGYGCYCGFGGDGVPLDDTDRCCEVHDDCYTVVQTSGMCRGYNHAYIIPYNYKAFQCGTYRAVITCLDASSYDADYKYTDCAMAMCACDKAGAECFQSTRPTFNQDYIRYKQIRC</sequence>
<comment type="similarity">
    <text evidence="7">Belongs to the phospholipase A2 family.</text>
</comment>
<evidence type="ECO:0000256" key="6">
    <source>
        <dbReference type="PIRSR" id="PIRSR601211-3"/>
    </source>
</evidence>
<dbReference type="GO" id="GO:0046470">
    <property type="term" value="P:phosphatidylcholine metabolic process"/>
    <property type="evidence" value="ECO:0000318"/>
    <property type="project" value="GO_Central"/>
</dbReference>
<dbReference type="SMART" id="SM00085">
    <property type="entry name" value="PA2c"/>
    <property type="match status" value="1"/>
</dbReference>
<feature type="domain" description="Phospholipase A2-like central" evidence="9">
    <location>
        <begin position="26"/>
        <end position="164"/>
    </location>
</feature>
<feature type="disulfide bond" evidence="6">
    <location>
        <begin position="115"/>
        <end position="135"/>
    </location>
</feature>
<comment type="cofactor">
    <cofactor evidence="5">
        <name>Ca(2+)</name>
        <dbReference type="ChEBI" id="CHEBI:29108"/>
    </cofactor>
    <text evidence="5">Binds 1 Ca(2+) ion per subunit.</text>
</comment>
<feature type="binding site" evidence="5">
    <location>
        <position position="55"/>
    </location>
    <ligand>
        <name>Ca(2+)</name>
        <dbReference type="ChEBI" id="CHEBI:29108"/>
    </ligand>
</feature>
<keyword evidence="11" id="KW-1185">Reference proteome</keyword>
<dbReference type="Pfam" id="PF00068">
    <property type="entry name" value="Phospholip_A2_1"/>
    <property type="match status" value="1"/>
</dbReference>
<feature type="binding site" evidence="5">
    <location>
        <position position="76"/>
    </location>
    <ligand>
        <name>Ca(2+)</name>
        <dbReference type="ChEBI" id="CHEBI:29108"/>
    </ligand>
</feature>
<dbReference type="RefSeq" id="XP_001197510.2">
    <property type="nucleotide sequence ID" value="XM_001197510.3"/>
</dbReference>
<dbReference type="PROSITE" id="PS00119">
    <property type="entry name" value="PA2_ASP"/>
    <property type="match status" value="1"/>
</dbReference>
<dbReference type="InterPro" id="IPR016090">
    <property type="entry name" value="PLA2-like_dom"/>
</dbReference>
<evidence type="ECO:0000259" key="9">
    <source>
        <dbReference type="SMART" id="SM00085"/>
    </source>
</evidence>
<proteinExistence type="inferred from homology"/>
<dbReference type="GO" id="GO:0016042">
    <property type="term" value="P:lipid catabolic process"/>
    <property type="evidence" value="ECO:0007669"/>
    <property type="project" value="InterPro"/>
</dbReference>
<keyword evidence="8" id="KW-0378">Hydrolase</keyword>
<keyword evidence="5 8" id="KW-0106">Calcium</keyword>
<accession>A0A7M7G152</accession>
<dbReference type="InterPro" id="IPR033113">
    <property type="entry name" value="PLA2_histidine"/>
</dbReference>
<evidence type="ECO:0000313" key="11">
    <source>
        <dbReference type="Proteomes" id="UP000007110"/>
    </source>
</evidence>
<evidence type="ECO:0000313" key="10">
    <source>
        <dbReference type="EnsemblMetazoa" id="XP_001197510"/>
    </source>
</evidence>
<dbReference type="OMA" id="HAYIIPY"/>
<comment type="catalytic activity">
    <reaction evidence="8">
        <text>a 1,2-diacyl-sn-glycero-3-phosphocholine + H2O = a 1-acyl-sn-glycero-3-phosphocholine + a fatty acid + H(+)</text>
        <dbReference type="Rhea" id="RHEA:15801"/>
        <dbReference type="ChEBI" id="CHEBI:15377"/>
        <dbReference type="ChEBI" id="CHEBI:15378"/>
        <dbReference type="ChEBI" id="CHEBI:28868"/>
        <dbReference type="ChEBI" id="CHEBI:57643"/>
        <dbReference type="ChEBI" id="CHEBI:58168"/>
        <dbReference type="EC" id="3.1.1.4"/>
    </reaction>
</comment>
<feature type="disulfide bond" evidence="6">
    <location>
        <begin position="88"/>
        <end position="130"/>
    </location>
</feature>
<dbReference type="PRINTS" id="PR00389">
    <property type="entry name" value="PHPHLIPASEA2"/>
</dbReference>
<dbReference type="GO" id="GO:0047498">
    <property type="term" value="F:calcium-dependent phospholipase A2 activity"/>
    <property type="evidence" value="ECO:0000318"/>
    <property type="project" value="GO_Central"/>
</dbReference>
<dbReference type="GeneID" id="757138"/>
<feature type="disulfide bond" evidence="6">
    <location>
        <begin position="56"/>
        <end position="72"/>
    </location>
</feature>
<dbReference type="EC" id="3.1.1.4" evidence="8"/>
<dbReference type="SUPFAM" id="SSF48619">
    <property type="entry name" value="Phospholipase A2, PLA2"/>
    <property type="match status" value="1"/>
</dbReference>
<dbReference type="InParanoid" id="A0A7M7G152"/>
<name>A0A7M7G152_STRPU</name>
<dbReference type="PROSITE" id="PS51257">
    <property type="entry name" value="PROKAR_LIPOPROTEIN"/>
    <property type="match status" value="1"/>
</dbReference>
<dbReference type="KEGG" id="spu:757138"/>